<proteinExistence type="predicted"/>
<evidence type="ECO:0000259" key="2">
    <source>
        <dbReference type="Pfam" id="PF26592"/>
    </source>
</evidence>
<comment type="caution">
    <text evidence="4">The sequence shown here is derived from an EMBL/GenBank/DDBJ whole genome shotgun (WGS) entry which is preliminary data.</text>
</comment>
<dbReference type="InterPro" id="IPR058596">
    <property type="entry name" value="TraC-like_dom"/>
</dbReference>
<dbReference type="InterPro" id="IPR058597">
    <property type="entry name" value="PrgI-like_dom"/>
</dbReference>
<accession>M0CYV6</accession>
<feature type="domain" description="TraC-like" evidence="3">
    <location>
        <begin position="119"/>
        <end position="325"/>
    </location>
</feature>
<sequence length="350" mass="39223">MDVYADANRLPIINLEEGDLYVLGGGPIAGVLIGGFVEIDALVLPLVALGALFGIAAVYAAPPHLSAATWLEDVSRYYATRPAMTLSRAASADDVTTDDRLPYRPFAVDETTEALTKFKRAWPAARAVERTDGTVVALLEVHPGNMDFAMSGDWAGMQEVGEHFANNELNFPLTVHTTTRPFPVERLIEKVESRLDADDVTQNETLATLLEEYREKRPREMEGTQQLHHFLCLEVAPRDVYTRYDEEPTPAGRLARVPVLGLVLRPFVTRRDRLTEAEVRTKLFETLDRRCRIVETELIAKTNGWGSRRLSTTECYVRLLDFWNGTEHDFGDDTAVVRSGMTLQSEVRDE</sequence>
<reference evidence="4 5" key="1">
    <citation type="journal article" date="2014" name="PLoS Genet.">
        <title>Phylogenetically driven sequencing of extremely halophilic archaea reveals strategies for static and dynamic osmo-response.</title>
        <authorList>
            <person name="Becker E.A."/>
            <person name="Seitzer P.M."/>
            <person name="Tritt A."/>
            <person name="Larsen D."/>
            <person name="Krusor M."/>
            <person name="Yao A.I."/>
            <person name="Wu D."/>
            <person name="Madern D."/>
            <person name="Eisen J.A."/>
            <person name="Darling A.E."/>
            <person name="Facciotti M.T."/>
        </authorList>
    </citation>
    <scope>NUCLEOTIDE SEQUENCE [LARGE SCALE GENOMIC DNA]</scope>
    <source>
        <strain evidence="4 5">JCM 14848</strain>
    </source>
</reference>
<dbReference type="EMBL" id="AOIV01000041">
    <property type="protein sequence ID" value="ELZ27054.1"/>
    <property type="molecule type" value="Genomic_DNA"/>
</dbReference>
<name>M0CYV6_HALPD</name>
<dbReference type="eggNOG" id="arCOG09337">
    <property type="taxonomic scope" value="Archaea"/>
</dbReference>
<feature type="transmembrane region" description="Helical" evidence="1">
    <location>
        <begin position="42"/>
        <end position="61"/>
    </location>
</feature>
<evidence type="ECO:0000259" key="3">
    <source>
        <dbReference type="Pfam" id="PF26593"/>
    </source>
</evidence>
<protein>
    <submittedName>
        <fullName evidence="4">Uncharacterized protein</fullName>
    </submittedName>
</protein>
<keyword evidence="1" id="KW-1133">Transmembrane helix</keyword>
<feature type="transmembrane region" description="Helical" evidence="1">
    <location>
        <begin position="20"/>
        <end position="37"/>
    </location>
</feature>
<organism evidence="4 5">
    <name type="scientific">Halogeometricum pallidum JCM 14848</name>
    <dbReference type="NCBI Taxonomy" id="1227487"/>
    <lineage>
        <taxon>Archaea</taxon>
        <taxon>Methanobacteriati</taxon>
        <taxon>Methanobacteriota</taxon>
        <taxon>Stenosarchaea group</taxon>
        <taxon>Halobacteria</taxon>
        <taxon>Halobacteriales</taxon>
        <taxon>Haloferacaceae</taxon>
        <taxon>Halogeometricum</taxon>
    </lineage>
</organism>
<feature type="domain" description="PrgI-like" evidence="2">
    <location>
        <begin position="10"/>
        <end position="85"/>
    </location>
</feature>
<gene>
    <name evidence="4" type="ORF">C474_16929</name>
</gene>
<dbReference type="Pfam" id="PF26593">
    <property type="entry name" value="TraC-like"/>
    <property type="match status" value="1"/>
</dbReference>
<dbReference type="AlphaFoldDB" id="M0CYV6"/>
<dbReference type="InParanoid" id="M0CYV6"/>
<evidence type="ECO:0000313" key="4">
    <source>
        <dbReference type="EMBL" id="ELZ27054.1"/>
    </source>
</evidence>
<dbReference type="Pfam" id="PF26592">
    <property type="entry name" value="PrgI_like"/>
    <property type="match status" value="1"/>
</dbReference>
<dbReference type="Proteomes" id="UP000011513">
    <property type="component" value="Unassembled WGS sequence"/>
</dbReference>
<evidence type="ECO:0000313" key="5">
    <source>
        <dbReference type="Proteomes" id="UP000011513"/>
    </source>
</evidence>
<keyword evidence="1" id="KW-0472">Membrane</keyword>
<evidence type="ECO:0000256" key="1">
    <source>
        <dbReference type="SAM" id="Phobius"/>
    </source>
</evidence>
<keyword evidence="1" id="KW-0812">Transmembrane</keyword>
<keyword evidence="5" id="KW-1185">Reference proteome</keyword>
<dbReference type="RefSeq" id="WP_008388897.1">
    <property type="nucleotide sequence ID" value="NZ_AOIV01000041.1"/>
</dbReference>